<accession>A0A0J8D8S4</accession>
<evidence type="ECO:0000313" key="3">
    <source>
        <dbReference type="Proteomes" id="UP000036756"/>
    </source>
</evidence>
<name>A0A0J8D8S4_CLOCY</name>
<reference evidence="2 3" key="1">
    <citation type="submission" date="2015-06" db="EMBL/GenBank/DDBJ databases">
        <title>Draft genome sequence of the purine-degrading Clostridium cylindrosporum HC-1 (DSM 605).</title>
        <authorList>
            <person name="Poehlein A."/>
            <person name="Schiel-Bengelsdorf B."/>
            <person name="Bengelsdorf F."/>
            <person name="Daniel R."/>
            <person name="Duerre P."/>
        </authorList>
    </citation>
    <scope>NUCLEOTIDE SEQUENCE [LARGE SCALE GENOMIC DNA]</scope>
    <source>
        <strain evidence="2 3">DSM 605</strain>
    </source>
</reference>
<keyword evidence="1" id="KW-0472">Membrane</keyword>
<dbReference type="AlphaFoldDB" id="A0A0J8D8S4"/>
<dbReference type="OrthoDB" id="1902095at2"/>
<dbReference type="Proteomes" id="UP000036756">
    <property type="component" value="Unassembled WGS sequence"/>
</dbReference>
<dbReference type="EMBL" id="LFVU01000008">
    <property type="protein sequence ID" value="KMT22455.1"/>
    <property type="molecule type" value="Genomic_DNA"/>
</dbReference>
<feature type="transmembrane region" description="Helical" evidence="1">
    <location>
        <begin position="6"/>
        <end position="24"/>
    </location>
</feature>
<keyword evidence="3" id="KW-1185">Reference proteome</keyword>
<dbReference type="RefSeq" id="WP_082141717.1">
    <property type="nucleotide sequence ID" value="NZ_LFVU01000008.1"/>
</dbReference>
<dbReference type="Pfam" id="PF14275">
    <property type="entry name" value="DUF4362"/>
    <property type="match status" value="1"/>
</dbReference>
<gene>
    <name evidence="2" type="ORF">CLCY_12c00380</name>
</gene>
<evidence type="ECO:0000313" key="2">
    <source>
        <dbReference type="EMBL" id="KMT22455.1"/>
    </source>
</evidence>
<comment type="caution">
    <text evidence="2">The sequence shown here is derived from an EMBL/GenBank/DDBJ whole genome shotgun (WGS) entry which is preliminary data.</text>
</comment>
<evidence type="ECO:0000256" key="1">
    <source>
        <dbReference type="SAM" id="Phobius"/>
    </source>
</evidence>
<sequence length="166" mass="19173">MKKFVYPIVIIFTMSTLIWGFQIFSSKKNNLSSPEKIVYTDTKTIPDNYTPEMAKSKGDVVIVNTQIYNKQKLDKFLQSIKEKRLDKVQIVSYTNEGDALIEQLYYDGQMIKLITDNTRNKEALSNQKEVNTYDVAEIVKQIKDEGTVYVANLLNGESFDIAYFKK</sequence>
<proteinExistence type="predicted"/>
<organism evidence="2 3">
    <name type="scientific">Clostridium cylindrosporum DSM 605</name>
    <dbReference type="NCBI Taxonomy" id="1121307"/>
    <lineage>
        <taxon>Bacteria</taxon>
        <taxon>Bacillati</taxon>
        <taxon>Bacillota</taxon>
        <taxon>Clostridia</taxon>
        <taxon>Eubacteriales</taxon>
        <taxon>Clostridiaceae</taxon>
        <taxon>Clostridium</taxon>
    </lineage>
</organism>
<dbReference type="PATRIC" id="fig|1121307.3.peg.254"/>
<dbReference type="InterPro" id="IPR025372">
    <property type="entry name" value="DUF4362"/>
</dbReference>
<protein>
    <submittedName>
        <fullName evidence="2">Uncharacterized protein</fullName>
    </submittedName>
</protein>
<keyword evidence="1" id="KW-0812">Transmembrane</keyword>
<keyword evidence="1" id="KW-1133">Transmembrane helix</keyword>